<protein>
    <recommendedName>
        <fullName evidence="4">Phospholipase</fullName>
    </recommendedName>
</protein>
<gene>
    <name evidence="2" type="ORF">BN8_00767</name>
</gene>
<keyword evidence="3" id="KW-1185">Reference proteome</keyword>
<dbReference type="SUPFAM" id="SSF53474">
    <property type="entry name" value="alpha/beta-Hydrolases"/>
    <property type="match status" value="1"/>
</dbReference>
<dbReference type="GO" id="GO:0016042">
    <property type="term" value="P:lipid catabolic process"/>
    <property type="evidence" value="ECO:0007669"/>
    <property type="project" value="InterPro"/>
</dbReference>
<feature type="chain" id="PRO_5003659387" description="Phospholipase" evidence="1">
    <location>
        <begin position="22"/>
        <end position="404"/>
    </location>
</feature>
<evidence type="ECO:0000256" key="1">
    <source>
        <dbReference type="SAM" id="SignalP"/>
    </source>
</evidence>
<dbReference type="InterPro" id="IPR005152">
    <property type="entry name" value="Lipase_secreted"/>
</dbReference>
<dbReference type="RefSeq" id="WP_009280404.1">
    <property type="nucleotide sequence ID" value="NZ_CAIT01000004.1"/>
</dbReference>
<dbReference type="Gene3D" id="3.40.50.1820">
    <property type="entry name" value="alpha/beta hydrolase"/>
    <property type="match status" value="1"/>
</dbReference>
<comment type="caution">
    <text evidence="2">The sequence shown here is derived from an EMBL/GenBank/DDBJ whole genome shotgun (WGS) entry which is preliminary data.</text>
</comment>
<dbReference type="Gene3D" id="1.10.260.160">
    <property type="match status" value="1"/>
</dbReference>
<accession>I2GD44</accession>
<evidence type="ECO:0000313" key="2">
    <source>
        <dbReference type="EMBL" id="CCH51818.1"/>
    </source>
</evidence>
<dbReference type="Proteomes" id="UP000009309">
    <property type="component" value="Unassembled WGS sequence"/>
</dbReference>
<dbReference type="STRING" id="1185876.BN8_00767"/>
<dbReference type="PIRSF" id="PIRSF029171">
    <property type="entry name" value="Esterase_LipA"/>
    <property type="match status" value="1"/>
</dbReference>
<dbReference type="GO" id="GO:0004806">
    <property type="term" value="F:triacylglycerol lipase activity"/>
    <property type="evidence" value="ECO:0007669"/>
    <property type="project" value="InterPro"/>
</dbReference>
<dbReference type="Pfam" id="PF03583">
    <property type="entry name" value="LIP"/>
    <property type="match status" value="1"/>
</dbReference>
<proteinExistence type="predicted"/>
<dbReference type="InterPro" id="IPR029058">
    <property type="entry name" value="AB_hydrolase_fold"/>
</dbReference>
<dbReference type="EMBL" id="CAIT01000004">
    <property type="protein sequence ID" value="CCH51818.1"/>
    <property type="molecule type" value="Genomic_DNA"/>
</dbReference>
<evidence type="ECO:0000313" key="3">
    <source>
        <dbReference type="Proteomes" id="UP000009309"/>
    </source>
</evidence>
<name>I2GD44_9BACT</name>
<dbReference type="PANTHER" id="PTHR34853:SF1">
    <property type="entry name" value="LIPASE 5"/>
    <property type="match status" value="1"/>
</dbReference>
<sequence>MISRRSTSRFAFVFIWSVWLASCQSSTTEPDPQPNPTNQYLVSSSLLGEYTRTELAQRFAGTDGGQLITFLLNHSIKVYKLVYKTKNVDGSDIQASGAVVVPVATDKNLSFPMISEQHGTIRTDDQAPSYNGTGSETYFSGALLGSNGYIMVLPDFIGYGESKNLPHPYQHRASLASSSLDMIRAAREFLRQEKVNWNEKLFVAGYSLGGFATMALQKKIEEETGTEFNLVASSCGAGAYHSSAFMTYLLNQKTHGNPYYNGLYTMVLATINQVYKLNRPLTYYLKEPYAAAVQKDPFGSNIPVSFNEAVTDSFRKGINDGTDTQFINAVKDNDIYDWKPRTPTQLYHGDADQQVFYFNSVDAYEAMRKRGATNVEFIPLPGKDHTAGINDFLFGTYQFFNAKK</sequence>
<reference evidence="2 3" key="1">
    <citation type="journal article" date="2012" name="J. Bacteriol.">
        <title>Genome Sequence of the Filamentous Bacterium Fibrisoma limi BUZ 3T.</title>
        <authorList>
            <person name="Filippini M."/>
            <person name="Qi W."/>
            <person name="Jaenicke S."/>
            <person name="Goesmann A."/>
            <person name="Smits T.H."/>
            <person name="Bagheri H.C."/>
        </authorList>
    </citation>
    <scope>NUCLEOTIDE SEQUENCE [LARGE SCALE GENOMIC DNA]</scope>
    <source>
        <strain evidence="3">BUZ 3T</strain>
    </source>
</reference>
<dbReference type="PROSITE" id="PS51257">
    <property type="entry name" value="PROKAR_LIPOPROTEIN"/>
    <property type="match status" value="1"/>
</dbReference>
<dbReference type="PANTHER" id="PTHR34853">
    <property type="match status" value="1"/>
</dbReference>
<keyword evidence="1" id="KW-0732">Signal</keyword>
<dbReference type="OrthoDB" id="9798122at2"/>
<feature type="signal peptide" evidence="1">
    <location>
        <begin position="1"/>
        <end position="21"/>
    </location>
</feature>
<dbReference type="eggNOG" id="COG1506">
    <property type="taxonomic scope" value="Bacteria"/>
</dbReference>
<evidence type="ECO:0008006" key="4">
    <source>
        <dbReference type="Google" id="ProtNLM"/>
    </source>
</evidence>
<organism evidence="2 3">
    <name type="scientific">Fibrisoma limi BUZ 3</name>
    <dbReference type="NCBI Taxonomy" id="1185876"/>
    <lineage>
        <taxon>Bacteria</taxon>
        <taxon>Pseudomonadati</taxon>
        <taxon>Bacteroidota</taxon>
        <taxon>Cytophagia</taxon>
        <taxon>Cytophagales</taxon>
        <taxon>Spirosomataceae</taxon>
        <taxon>Fibrisoma</taxon>
    </lineage>
</organism>
<dbReference type="AlphaFoldDB" id="I2GD44"/>